<comment type="caution">
    <text evidence="1">The sequence shown here is derived from an EMBL/GenBank/DDBJ whole genome shotgun (WGS) entry which is preliminary data.</text>
</comment>
<reference evidence="1 2" key="1">
    <citation type="journal article" date="2022" name="DNA Res.">
        <title>Chromosomal-level genome assembly of the orchid tree Bauhinia variegata (Leguminosae; Cercidoideae) supports the allotetraploid origin hypothesis of Bauhinia.</title>
        <authorList>
            <person name="Zhong Y."/>
            <person name="Chen Y."/>
            <person name="Zheng D."/>
            <person name="Pang J."/>
            <person name="Liu Y."/>
            <person name="Luo S."/>
            <person name="Meng S."/>
            <person name="Qian L."/>
            <person name="Wei D."/>
            <person name="Dai S."/>
            <person name="Zhou R."/>
        </authorList>
    </citation>
    <scope>NUCLEOTIDE SEQUENCE [LARGE SCALE GENOMIC DNA]</scope>
    <source>
        <strain evidence="1">BV-YZ2020</strain>
    </source>
</reference>
<name>A0ACB9QB72_BAUVA</name>
<accession>A0ACB9QB72</accession>
<keyword evidence="2" id="KW-1185">Reference proteome</keyword>
<evidence type="ECO:0000313" key="2">
    <source>
        <dbReference type="Proteomes" id="UP000828941"/>
    </source>
</evidence>
<evidence type="ECO:0000313" key="1">
    <source>
        <dbReference type="EMBL" id="KAI4357334.1"/>
    </source>
</evidence>
<protein>
    <submittedName>
        <fullName evidence="1">Uncharacterized protein</fullName>
    </submittedName>
</protein>
<sequence>MEIGSVKQFFKGKTILVTGATGILGKIFVEKILRVQPEVKKIYLLLRASNHYSAEERMYDEIIGKELFKVLKANLGGNFGSFISEKITAISGDVSEENLGIKEENLRKEMMEEIDIILNSAATTKFDERFDVAMRTNTMGAFHVLNFAKNCSNLKILVHVSTAYVCGESEGLILEEPLRMGQTLKEFSELDIEYEKKLIKEKLNELKAEYANEGIITSKMRSFGIERANEHGWPNTYVFTKAMGEMLVGHMKENLPVVILRPTIITSTYKEPFPGWVEGARIIESLTVAFGKGKLKCFLGDIEAVVDVIPADMVINAIMVAMVANSNKPCDMIYHVGSSVRNPLRYIKFTEYGRRYFTEKPWIDKNGNPIKIGTFKVLDSVDSFQRYIFIYYLLPLKVLKLVNAICCQRFQKLYLELNRKIQRGLGLVGLYKPYLFFKGVFDDINTEKLRMAAMQGEVEMDLFYFDPKMIDWDDYAMTINIPSTVKYIFK</sequence>
<dbReference type="Proteomes" id="UP000828941">
    <property type="component" value="Chromosome 1"/>
</dbReference>
<gene>
    <name evidence="1" type="ORF">L6164_001290</name>
</gene>
<organism evidence="1 2">
    <name type="scientific">Bauhinia variegata</name>
    <name type="common">Purple orchid tree</name>
    <name type="synonym">Phanera variegata</name>
    <dbReference type="NCBI Taxonomy" id="167791"/>
    <lineage>
        <taxon>Eukaryota</taxon>
        <taxon>Viridiplantae</taxon>
        <taxon>Streptophyta</taxon>
        <taxon>Embryophyta</taxon>
        <taxon>Tracheophyta</taxon>
        <taxon>Spermatophyta</taxon>
        <taxon>Magnoliopsida</taxon>
        <taxon>eudicotyledons</taxon>
        <taxon>Gunneridae</taxon>
        <taxon>Pentapetalae</taxon>
        <taxon>rosids</taxon>
        <taxon>fabids</taxon>
        <taxon>Fabales</taxon>
        <taxon>Fabaceae</taxon>
        <taxon>Cercidoideae</taxon>
        <taxon>Cercideae</taxon>
        <taxon>Bauhiniinae</taxon>
        <taxon>Bauhinia</taxon>
    </lineage>
</organism>
<dbReference type="EMBL" id="CM039426">
    <property type="protein sequence ID" value="KAI4357334.1"/>
    <property type="molecule type" value="Genomic_DNA"/>
</dbReference>
<proteinExistence type="predicted"/>